<dbReference type="RefSeq" id="WP_050580502.1">
    <property type="nucleotide sequence ID" value="NZ_CP088148.1"/>
</dbReference>
<dbReference type="EMBL" id="CP088148">
    <property type="protein sequence ID" value="UTU55076.1"/>
    <property type="molecule type" value="Genomic_DNA"/>
</dbReference>
<dbReference type="AlphaFoldDB" id="A0AB38TMP6"/>
<keyword evidence="3" id="KW-0614">Plasmid</keyword>
<keyword evidence="4" id="KW-1185">Reference proteome</keyword>
<dbReference type="InterPro" id="IPR025419">
    <property type="entry name" value="DUF4142"/>
</dbReference>
<evidence type="ECO:0000256" key="1">
    <source>
        <dbReference type="SAM" id="SignalP"/>
    </source>
</evidence>
<feature type="signal peptide" evidence="1">
    <location>
        <begin position="1"/>
        <end position="19"/>
    </location>
</feature>
<dbReference type="Pfam" id="PF13628">
    <property type="entry name" value="DUF4142"/>
    <property type="match status" value="1"/>
</dbReference>
<evidence type="ECO:0000313" key="4">
    <source>
        <dbReference type="Proteomes" id="UP001060070"/>
    </source>
</evidence>
<dbReference type="PANTHER" id="PTHR38593:SF1">
    <property type="entry name" value="BLR2558 PROTEIN"/>
    <property type="match status" value="1"/>
</dbReference>
<keyword evidence="1" id="KW-0732">Signal</keyword>
<dbReference type="InterPro" id="IPR012347">
    <property type="entry name" value="Ferritin-like"/>
</dbReference>
<protein>
    <submittedName>
        <fullName evidence="3">DUF4142 domain-containing protein</fullName>
    </submittedName>
</protein>
<name>A0AB38TMP6_9HYPH</name>
<dbReference type="PANTHER" id="PTHR38593">
    <property type="entry name" value="BLR2558 PROTEIN"/>
    <property type="match status" value="1"/>
</dbReference>
<organism evidence="3 4">
    <name type="scientific">Mesorhizobium ciceri</name>
    <dbReference type="NCBI Taxonomy" id="39645"/>
    <lineage>
        <taxon>Bacteria</taxon>
        <taxon>Pseudomonadati</taxon>
        <taxon>Pseudomonadota</taxon>
        <taxon>Alphaproteobacteria</taxon>
        <taxon>Hyphomicrobiales</taxon>
        <taxon>Phyllobacteriaceae</taxon>
        <taxon>Mesorhizobium</taxon>
    </lineage>
</organism>
<reference evidence="3 4" key="1">
    <citation type="journal article" date="2022" name="Microbiol. Resour. Announc.">
        <title>Complete Genome Sequence of Mesorhizobium ciceri Strain R30, a Rhizobium Used as a Commercial Inoculant for Chickpea in Argentina.</title>
        <authorList>
            <person name="Foresto E."/>
            <person name="Revale S."/>
            <person name="Primo E."/>
            <person name="Nievas F."/>
            <person name="Carezzano E."/>
            <person name="Puente M."/>
            <person name="Alzari P."/>
            <person name="Mart M."/>
            <person name="Ben-Assaya M."/>
            <person name="Mornico D."/>
            <person name="Santoro M."/>
            <person name="Mart F."/>
            <person name="Giordano W."/>
            <person name="Bogino P."/>
        </authorList>
    </citation>
    <scope>NUCLEOTIDE SEQUENCE [LARGE SCALE GENOMIC DNA]</scope>
    <source>
        <strain evidence="3 4">R30</strain>
    </source>
</reference>
<gene>
    <name evidence="3" type="ORF">LRP29_32575</name>
</gene>
<sequence length="200" mass="21764">MRAAIMTVVLALSPCCALAQIGNPAGLAPDTSMEKPGVPAPHQTNYQDRLFVQLITAGGRAEIEFGRLAAGKTSHEDLREFANRMVDDHNKANEQLKSVADKSKIPLPEGLDPDHKNIRSDLEKLDGAAFELAYLRAQIVDHQRTAQLLAWEIGSGEDAALQRFASEKLPTVLEHLDLARTLHAKLAGQALFAPDTQKAK</sequence>
<accession>A0AB38TMP6</accession>
<feature type="chain" id="PRO_5044223627" evidence="1">
    <location>
        <begin position="20"/>
        <end position="200"/>
    </location>
</feature>
<dbReference type="Proteomes" id="UP001060070">
    <property type="component" value="Plasmid unnamed"/>
</dbReference>
<proteinExistence type="predicted"/>
<evidence type="ECO:0000313" key="3">
    <source>
        <dbReference type="EMBL" id="UTU55076.1"/>
    </source>
</evidence>
<feature type="domain" description="DUF4142" evidence="2">
    <location>
        <begin position="47"/>
        <end position="182"/>
    </location>
</feature>
<dbReference type="Gene3D" id="1.20.1260.10">
    <property type="match status" value="1"/>
</dbReference>
<geneLocation type="plasmid" evidence="3 4">
    <name>unnamed</name>
</geneLocation>
<evidence type="ECO:0000259" key="2">
    <source>
        <dbReference type="Pfam" id="PF13628"/>
    </source>
</evidence>